<dbReference type="InterPro" id="IPR001509">
    <property type="entry name" value="Epimerase_deHydtase"/>
</dbReference>
<organism evidence="3 4">
    <name type="scientific">Riccia sorocarpa</name>
    <dbReference type="NCBI Taxonomy" id="122646"/>
    <lineage>
        <taxon>Eukaryota</taxon>
        <taxon>Viridiplantae</taxon>
        <taxon>Streptophyta</taxon>
        <taxon>Embryophyta</taxon>
        <taxon>Marchantiophyta</taxon>
        <taxon>Marchantiopsida</taxon>
        <taxon>Marchantiidae</taxon>
        <taxon>Marchantiales</taxon>
        <taxon>Ricciaceae</taxon>
        <taxon>Riccia</taxon>
    </lineage>
</organism>
<keyword evidence="4" id="KW-1185">Reference proteome</keyword>
<dbReference type="GO" id="GO:0016491">
    <property type="term" value="F:oxidoreductase activity"/>
    <property type="evidence" value="ECO:0007669"/>
    <property type="project" value="UniProtKB-KW"/>
</dbReference>
<dbReference type="Gene3D" id="3.40.50.720">
    <property type="entry name" value="NAD(P)-binding Rossmann-like Domain"/>
    <property type="match status" value="1"/>
</dbReference>
<gene>
    <name evidence="3" type="ORF">R1sor_024209</name>
</gene>
<name>A0ABD3GPZ9_9MARC</name>
<evidence type="ECO:0000313" key="3">
    <source>
        <dbReference type="EMBL" id="KAL3681253.1"/>
    </source>
</evidence>
<dbReference type="AlphaFoldDB" id="A0ABD3GPZ9"/>
<dbReference type="Proteomes" id="UP001633002">
    <property type="component" value="Unassembled WGS sequence"/>
</dbReference>
<dbReference type="SUPFAM" id="SSF51735">
    <property type="entry name" value="NAD(P)-binding Rossmann-fold domains"/>
    <property type="match status" value="1"/>
</dbReference>
<sequence>MAIKKIVAVTGANGYVASWLVKVLLEQGYHMRGTVRNPDDTAKVGHLLELPGAKERLTLHKADLLEEGAFDDIFTGVEGVFHLAQPTRLGPDEDREKDMVHPAVQGTIDVLSSAAKARTVKRVVYTSSHGILSMSEAATFPEDSHVVVDESW</sequence>
<evidence type="ECO:0000259" key="2">
    <source>
        <dbReference type="Pfam" id="PF01370"/>
    </source>
</evidence>
<dbReference type="Pfam" id="PF01370">
    <property type="entry name" value="Epimerase"/>
    <property type="match status" value="1"/>
</dbReference>
<proteinExistence type="predicted"/>
<keyword evidence="1" id="KW-0560">Oxidoreductase</keyword>
<dbReference type="PANTHER" id="PTHR10366:SF852">
    <property type="entry name" value="CINNAMOYL-COA REDUCTASE CAD2"/>
    <property type="match status" value="1"/>
</dbReference>
<dbReference type="InterPro" id="IPR050425">
    <property type="entry name" value="NAD(P)_dehydrat-like"/>
</dbReference>
<protein>
    <recommendedName>
        <fullName evidence="2">NAD-dependent epimerase/dehydratase domain-containing protein</fullName>
    </recommendedName>
</protein>
<evidence type="ECO:0000313" key="4">
    <source>
        <dbReference type="Proteomes" id="UP001633002"/>
    </source>
</evidence>
<dbReference type="PANTHER" id="PTHR10366">
    <property type="entry name" value="NAD DEPENDENT EPIMERASE/DEHYDRATASE"/>
    <property type="match status" value="1"/>
</dbReference>
<dbReference type="InterPro" id="IPR036291">
    <property type="entry name" value="NAD(P)-bd_dom_sf"/>
</dbReference>
<comment type="caution">
    <text evidence="3">The sequence shown here is derived from an EMBL/GenBank/DDBJ whole genome shotgun (WGS) entry which is preliminary data.</text>
</comment>
<evidence type="ECO:0000256" key="1">
    <source>
        <dbReference type="ARBA" id="ARBA00023002"/>
    </source>
</evidence>
<reference evidence="3 4" key="1">
    <citation type="submission" date="2024-09" db="EMBL/GenBank/DDBJ databases">
        <title>Chromosome-scale assembly of Riccia sorocarpa.</title>
        <authorList>
            <person name="Paukszto L."/>
        </authorList>
    </citation>
    <scope>NUCLEOTIDE SEQUENCE [LARGE SCALE GENOMIC DNA]</scope>
    <source>
        <strain evidence="3">LP-2024</strain>
        <tissue evidence="3">Aerial parts of the thallus</tissue>
    </source>
</reference>
<feature type="domain" description="NAD-dependent epimerase/dehydratase" evidence="2">
    <location>
        <begin position="7"/>
        <end position="137"/>
    </location>
</feature>
<accession>A0ABD3GPZ9</accession>
<dbReference type="EMBL" id="JBJQOH010000007">
    <property type="protein sequence ID" value="KAL3681253.1"/>
    <property type="molecule type" value="Genomic_DNA"/>
</dbReference>